<dbReference type="PANTHER" id="PTHR35140:SF1">
    <property type="entry name" value="MITOTIC CHECK POINT PROTEIN BFA1"/>
    <property type="match status" value="1"/>
</dbReference>
<dbReference type="PANTHER" id="PTHR35140">
    <property type="entry name" value="MITOTIC CHECK POINT PROTEIN BFA1"/>
    <property type="match status" value="1"/>
</dbReference>
<feature type="region of interest" description="Disordered" evidence="1">
    <location>
        <begin position="285"/>
        <end position="317"/>
    </location>
</feature>
<dbReference type="EMBL" id="JADGKB010000009">
    <property type="protein sequence ID" value="KAJ3260766.1"/>
    <property type="molecule type" value="Genomic_DNA"/>
</dbReference>
<dbReference type="AlphaFoldDB" id="A0AAD5Y7M8"/>
<sequence length="450" mass="51120">MDEDDLFDDLDIPDDLDLVIPQQTAAVDPFESDSDFDIEEERINSYLHSPVLSSNASVVASDNEETFDDIEFPPGGVSWSNINRDEDDSNQEMDLPNAHELIERLNRVRNREYGVPYTPPLTCNPPTPIPFDKQNNATHNTIGLTTLTISKDIDSHKEEGKTAIVLDKPETKNSSDQNSNDLIEVIPISEPIECKETPNNGAKVAKSSLRLITLEEFQSHSVPQIPKAVEPQIHRIKRQDDHKPNTYISRGPASIAGSTASSRWATPSLRETKRPPTYRVAFGRTVPDEKRKPKKPVKPQKPTLIRNLGPSNQPKVVGNMTYDPIEQTWKGNEAILKDFEVRSSSKPNFIPSTSQIPTQVGNMVFDNVKMCWVGNELSKEETDLFDEIDELTEPKKQTWIKLEIAEKKAFYLSENRHKLLIGSWYPRVFRENRPITRDTSKSYLYDIRNI</sequence>
<evidence type="ECO:0000313" key="3">
    <source>
        <dbReference type="Proteomes" id="UP001210925"/>
    </source>
</evidence>
<evidence type="ECO:0000313" key="2">
    <source>
        <dbReference type="EMBL" id="KAJ3260766.1"/>
    </source>
</evidence>
<dbReference type="InterPro" id="IPR034586">
    <property type="entry name" value="Bfa1/Byr4"/>
</dbReference>
<name>A0AAD5Y7M8_9FUNG</name>
<proteinExistence type="predicted"/>
<organism evidence="2 3">
    <name type="scientific">Boothiomyces macroporosus</name>
    <dbReference type="NCBI Taxonomy" id="261099"/>
    <lineage>
        <taxon>Eukaryota</taxon>
        <taxon>Fungi</taxon>
        <taxon>Fungi incertae sedis</taxon>
        <taxon>Chytridiomycota</taxon>
        <taxon>Chytridiomycota incertae sedis</taxon>
        <taxon>Chytridiomycetes</taxon>
        <taxon>Rhizophydiales</taxon>
        <taxon>Terramycetaceae</taxon>
        <taxon>Boothiomyces</taxon>
    </lineage>
</organism>
<keyword evidence="3" id="KW-1185">Reference proteome</keyword>
<comment type="caution">
    <text evidence="2">The sequence shown here is derived from an EMBL/GenBank/DDBJ whole genome shotgun (WGS) entry which is preliminary data.</text>
</comment>
<accession>A0AAD5Y7M8</accession>
<dbReference type="GO" id="GO:0044732">
    <property type="term" value="C:mitotic spindle pole body"/>
    <property type="evidence" value="ECO:0007669"/>
    <property type="project" value="TreeGrafter"/>
</dbReference>
<evidence type="ECO:0000256" key="1">
    <source>
        <dbReference type="SAM" id="MobiDB-lite"/>
    </source>
</evidence>
<dbReference type="GO" id="GO:0001100">
    <property type="term" value="P:negative regulation of exit from mitosis"/>
    <property type="evidence" value="ECO:0007669"/>
    <property type="project" value="InterPro"/>
</dbReference>
<dbReference type="GO" id="GO:1990334">
    <property type="term" value="C:Bfa1-Bub2 complex"/>
    <property type="evidence" value="ECO:0007669"/>
    <property type="project" value="InterPro"/>
</dbReference>
<feature type="region of interest" description="Disordered" evidence="1">
    <location>
        <begin position="242"/>
        <end position="264"/>
    </location>
</feature>
<dbReference type="GO" id="GO:0005096">
    <property type="term" value="F:GTPase activator activity"/>
    <property type="evidence" value="ECO:0007669"/>
    <property type="project" value="InterPro"/>
</dbReference>
<protein>
    <submittedName>
        <fullName evidence="2">Uncharacterized protein</fullName>
    </submittedName>
</protein>
<dbReference type="Proteomes" id="UP001210925">
    <property type="component" value="Unassembled WGS sequence"/>
</dbReference>
<reference evidence="2" key="1">
    <citation type="submission" date="2020-05" db="EMBL/GenBank/DDBJ databases">
        <title>Phylogenomic resolution of chytrid fungi.</title>
        <authorList>
            <person name="Stajich J.E."/>
            <person name="Amses K."/>
            <person name="Simmons R."/>
            <person name="Seto K."/>
            <person name="Myers J."/>
            <person name="Bonds A."/>
            <person name="Quandt C.A."/>
            <person name="Barry K."/>
            <person name="Liu P."/>
            <person name="Grigoriev I."/>
            <person name="Longcore J.E."/>
            <person name="James T.Y."/>
        </authorList>
    </citation>
    <scope>NUCLEOTIDE SEQUENCE</scope>
    <source>
        <strain evidence="2">PLAUS21</strain>
    </source>
</reference>
<gene>
    <name evidence="2" type="ORF">HK103_007329</name>
</gene>